<comment type="caution">
    <text evidence="2">The sequence shown here is derived from an EMBL/GenBank/DDBJ whole genome shotgun (WGS) entry which is preliminary data.</text>
</comment>
<name>A0A0R1L0T3_9LACO</name>
<dbReference type="EMBL" id="AZEA01000002">
    <property type="protein sequence ID" value="KRK89471.1"/>
    <property type="molecule type" value="Genomic_DNA"/>
</dbReference>
<evidence type="ECO:0000313" key="2">
    <source>
        <dbReference type="EMBL" id="KRK89471.1"/>
    </source>
</evidence>
<proteinExistence type="predicted"/>
<dbReference type="OrthoDB" id="2316095at2"/>
<keyword evidence="3" id="KW-1185">Reference proteome</keyword>
<reference evidence="2 3" key="1">
    <citation type="journal article" date="2015" name="Genome Announc.">
        <title>Expanding the biotechnology potential of lactobacilli through comparative genomics of 213 strains and associated genera.</title>
        <authorList>
            <person name="Sun Z."/>
            <person name="Harris H.M."/>
            <person name="McCann A."/>
            <person name="Guo C."/>
            <person name="Argimon S."/>
            <person name="Zhang W."/>
            <person name="Yang X."/>
            <person name="Jeffery I.B."/>
            <person name="Cooney J.C."/>
            <person name="Kagawa T.F."/>
            <person name="Liu W."/>
            <person name="Song Y."/>
            <person name="Salvetti E."/>
            <person name="Wrobel A."/>
            <person name="Rasinkangas P."/>
            <person name="Parkhill J."/>
            <person name="Rea M.C."/>
            <person name="O'Sullivan O."/>
            <person name="Ritari J."/>
            <person name="Douillard F.P."/>
            <person name="Paul Ross R."/>
            <person name="Yang R."/>
            <person name="Briner A.E."/>
            <person name="Felis G.E."/>
            <person name="de Vos W.M."/>
            <person name="Barrangou R."/>
            <person name="Klaenhammer T.R."/>
            <person name="Caufield P.W."/>
            <person name="Cui Y."/>
            <person name="Zhang H."/>
            <person name="O'Toole P.W."/>
        </authorList>
    </citation>
    <scope>NUCLEOTIDE SEQUENCE [LARGE SCALE GENOMIC DNA]</scope>
    <source>
        <strain evidence="2 3">DSM 19904</strain>
    </source>
</reference>
<gene>
    <name evidence="2" type="ORF">FD17_GL001056</name>
</gene>
<evidence type="ECO:0000256" key="1">
    <source>
        <dbReference type="SAM" id="SignalP"/>
    </source>
</evidence>
<accession>A0A0R1L0T3</accession>
<dbReference type="AlphaFoldDB" id="A0A0R1L0T3"/>
<organism evidence="2 3">
    <name type="scientific">Lentilactobacillus sunkii DSM 19904</name>
    <dbReference type="NCBI Taxonomy" id="1423808"/>
    <lineage>
        <taxon>Bacteria</taxon>
        <taxon>Bacillati</taxon>
        <taxon>Bacillota</taxon>
        <taxon>Bacilli</taxon>
        <taxon>Lactobacillales</taxon>
        <taxon>Lactobacillaceae</taxon>
        <taxon>Lentilactobacillus</taxon>
    </lineage>
</organism>
<sequence>MKKKIKLIGVMLAFVGLDMIANPQPAQAAHNGYRVKVLKNYYKDSSENTYHANLKSKAAIWSGKRYPSDTQRDFQKRLYKVSKLKGVTLFVQKKARVTHKNTKAIYYYVADRAAGHQGWVRPSALIKGVSPYGYQIIKEKWGNQMATFHAKNSKQNVYIWNWRHTKKRANLKNYPASNMRRKATVTLRHNKKQSTYYFVTMFPDGNTPIRKSVSGYVAASQVEAGHNMNYSQIEYTSIDQFTDSADYSNYIQNGKKQKLAREIVKLFPNSPVDLGLSRIAAYDYDSFNNTSDGDPNPISKTGYTDIKVFSSIQKWLYAHETASNATKLTEIKQLLDKEGYTASKRASLSGYKLGIQIVNNIKGYDGESDDANHWNGYVLVLGRPDNN</sequence>
<dbReference type="RefSeq" id="WP_057823301.1">
    <property type="nucleotide sequence ID" value="NZ_AZEA01000002.1"/>
</dbReference>
<keyword evidence="1" id="KW-0732">Signal</keyword>
<feature type="signal peptide" evidence="1">
    <location>
        <begin position="1"/>
        <end position="28"/>
    </location>
</feature>
<evidence type="ECO:0000313" key="3">
    <source>
        <dbReference type="Proteomes" id="UP000051581"/>
    </source>
</evidence>
<feature type="chain" id="PRO_5006407003" description="D-alanyl-D-alanine carboxypeptidase" evidence="1">
    <location>
        <begin position="29"/>
        <end position="387"/>
    </location>
</feature>
<protein>
    <recommendedName>
        <fullName evidence="4">D-alanyl-D-alanine carboxypeptidase</fullName>
    </recommendedName>
</protein>
<dbReference type="Proteomes" id="UP000051581">
    <property type="component" value="Unassembled WGS sequence"/>
</dbReference>
<dbReference type="PATRIC" id="fig|1423808.3.peg.1066"/>
<evidence type="ECO:0008006" key="4">
    <source>
        <dbReference type="Google" id="ProtNLM"/>
    </source>
</evidence>